<dbReference type="Pfam" id="PF01196">
    <property type="entry name" value="Ribosomal_L17"/>
    <property type="match status" value="1"/>
</dbReference>
<dbReference type="GO" id="GO:0022625">
    <property type="term" value="C:cytosolic large ribosomal subunit"/>
    <property type="evidence" value="ECO:0007669"/>
    <property type="project" value="TreeGrafter"/>
</dbReference>
<evidence type="ECO:0000256" key="2">
    <source>
        <dbReference type="ARBA" id="ARBA00022980"/>
    </source>
</evidence>
<comment type="caution">
    <text evidence="6">The sequence shown here is derived from an EMBL/GenBank/DDBJ whole genome shotgun (WGS) entry which is preliminary data.</text>
</comment>
<gene>
    <name evidence="4" type="primary">rplQ</name>
    <name evidence="6" type="ORF">EBO34_18880</name>
</gene>
<name>A0A3M7TKY8_9BACI</name>
<keyword evidence="2 4" id="KW-0689">Ribosomal protein</keyword>
<dbReference type="EMBL" id="RHIB01000004">
    <property type="protein sequence ID" value="RNA66197.1"/>
    <property type="molecule type" value="Genomic_DNA"/>
</dbReference>
<dbReference type="Proteomes" id="UP000278746">
    <property type="component" value="Unassembled WGS sequence"/>
</dbReference>
<dbReference type="GO" id="GO:0003735">
    <property type="term" value="F:structural constituent of ribosome"/>
    <property type="evidence" value="ECO:0007669"/>
    <property type="project" value="InterPro"/>
</dbReference>
<dbReference type="SUPFAM" id="SSF64263">
    <property type="entry name" value="Prokaryotic ribosomal protein L17"/>
    <property type="match status" value="1"/>
</dbReference>
<dbReference type="InterPro" id="IPR047859">
    <property type="entry name" value="Ribosomal_bL17_CS"/>
</dbReference>
<dbReference type="FunFam" id="3.90.1030.10:FF:000002">
    <property type="entry name" value="50S ribosomal protein L17"/>
    <property type="match status" value="1"/>
</dbReference>
<dbReference type="OrthoDB" id="9809073at2"/>
<evidence type="ECO:0000256" key="4">
    <source>
        <dbReference type="HAMAP-Rule" id="MF_01368"/>
    </source>
</evidence>
<dbReference type="PANTHER" id="PTHR14413:SF16">
    <property type="entry name" value="LARGE RIBOSOMAL SUBUNIT PROTEIN BL17M"/>
    <property type="match status" value="1"/>
</dbReference>
<dbReference type="AlphaFoldDB" id="A0A3M7TKY8"/>
<evidence type="ECO:0000313" key="7">
    <source>
        <dbReference type="Proteomes" id="UP000278746"/>
    </source>
</evidence>
<dbReference type="NCBIfam" id="TIGR00059">
    <property type="entry name" value="L17"/>
    <property type="match status" value="1"/>
</dbReference>
<keyword evidence="7" id="KW-1185">Reference proteome</keyword>
<comment type="similarity">
    <text evidence="1 4 5">Belongs to the bacterial ribosomal protein bL17 family.</text>
</comment>
<sequence>MGYRKLGRDSSARKALFRDLTTDLIINERIETTEPKAKELRSIVEQMITLGKRGDLHARRQAAAFVRNEVADEESGTTAVQKLFDDIATRYEDRQGGYTRVHKLGPRRGDGAEMAIIELV</sequence>
<evidence type="ECO:0000256" key="3">
    <source>
        <dbReference type="ARBA" id="ARBA00023274"/>
    </source>
</evidence>
<protein>
    <recommendedName>
        <fullName evidence="4">Large ribosomal subunit protein bL17</fullName>
    </recommendedName>
</protein>
<evidence type="ECO:0000313" key="6">
    <source>
        <dbReference type="EMBL" id="RNA66197.1"/>
    </source>
</evidence>
<dbReference type="InterPro" id="IPR000456">
    <property type="entry name" value="Ribosomal_bL17"/>
</dbReference>
<evidence type="ECO:0000256" key="5">
    <source>
        <dbReference type="RuleBase" id="RU000660"/>
    </source>
</evidence>
<proteinExistence type="inferred from homology"/>
<keyword evidence="3 4" id="KW-0687">Ribonucleoprotein</keyword>
<dbReference type="GO" id="GO:0006412">
    <property type="term" value="P:translation"/>
    <property type="evidence" value="ECO:0007669"/>
    <property type="project" value="UniProtKB-UniRule"/>
</dbReference>
<evidence type="ECO:0000256" key="1">
    <source>
        <dbReference type="ARBA" id="ARBA00008777"/>
    </source>
</evidence>
<dbReference type="PROSITE" id="PS01167">
    <property type="entry name" value="RIBOSOMAL_L17"/>
    <property type="match status" value="1"/>
</dbReference>
<organism evidence="6 7">
    <name type="scientific">Alteribacter keqinensis</name>
    <dbReference type="NCBI Taxonomy" id="2483800"/>
    <lineage>
        <taxon>Bacteria</taxon>
        <taxon>Bacillati</taxon>
        <taxon>Bacillota</taxon>
        <taxon>Bacilli</taxon>
        <taxon>Bacillales</taxon>
        <taxon>Bacillaceae</taxon>
        <taxon>Alteribacter</taxon>
    </lineage>
</organism>
<dbReference type="InterPro" id="IPR036373">
    <property type="entry name" value="Ribosomal_bL17_sf"/>
</dbReference>
<dbReference type="RefSeq" id="WP_122901558.1">
    <property type="nucleotide sequence ID" value="NZ_RHIB01000004.1"/>
</dbReference>
<accession>A0A3M7TKY8</accession>
<dbReference type="HAMAP" id="MF_01368">
    <property type="entry name" value="Ribosomal_bL17"/>
    <property type="match status" value="1"/>
</dbReference>
<reference evidence="6 7" key="1">
    <citation type="submission" date="2018-10" db="EMBL/GenBank/DDBJ databases">
        <title>Bacillus Keqinensis sp. nov., a moderately halophilic bacterium isolated from a saline-alkaline lake.</title>
        <authorList>
            <person name="Wang H."/>
        </authorList>
    </citation>
    <scope>NUCLEOTIDE SEQUENCE [LARGE SCALE GENOMIC DNA]</scope>
    <source>
        <strain evidence="6 7">KQ-3</strain>
    </source>
</reference>
<dbReference type="PANTHER" id="PTHR14413">
    <property type="entry name" value="RIBOSOMAL PROTEIN L17"/>
    <property type="match status" value="1"/>
</dbReference>
<dbReference type="Gene3D" id="3.90.1030.10">
    <property type="entry name" value="Ribosomal protein L17"/>
    <property type="match status" value="1"/>
</dbReference>
<comment type="subunit">
    <text evidence="4">Part of the 50S ribosomal subunit. Contacts protein L32.</text>
</comment>